<reference evidence="1 2" key="1">
    <citation type="submission" date="2023-10" db="EMBL/GenBank/DDBJ databases">
        <title>Hymenobacter endophyticus sp. nov., an isolate from the leaf tissues of wheat.</title>
        <authorList>
            <person name="Dai Y."/>
        </authorList>
    </citation>
    <scope>NUCLEOTIDE SEQUENCE [LARGE SCALE GENOMIC DNA]</scope>
    <source>
        <strain evidence="1 2">ZK17L-C2</strain>
    </source>
</reference>
<keyword evidence="2" id="KW-1185">Reference proteome</keyword>
<accession>A0ABU3TMB5</accession>
<comment type="caution">
    <text evidence="1">The sequence shown here is derived from an EMBL/GenBank/DDBJ whole genome shotgun (WGS) entry which is preliminary data.</text>
</comment>
<sequence length="277" mass="30267">MLRRYALLIPLSAVAISALAGQFWLKPARFWVQPGQSVHIRRLTGEHLQGTVWSGTSRRVTGFWHCAPGQPVANLLPAVTAADTLQTTIQLAQPGTHLLALATDNLFVTFSAFNFAAYLQQEGLDYVAARRALAGDTVQPVREAYRRCAKTLVQAGPALPRDTARAWGRVLRLPLELVPEQNPYTLLPGAAFTVRVLRAGQPVAGQQVVLWQRGNGVISVVGRLRSNQNGRILFRLSGAGEYLAGTVRMEPAPKGIPADWQSTWSTLSFGLADKKQR</sequence>
<dbReference type="Pfam" id="PF10670">
    <property type="entry name" value="DUF4198"/>
    <property type="match status" value="1"/>
</dbReference>
<dbReference type="Proteomes" id="UP001250698">
    <property type="component" value="Unassembled WGS sequence"/>
</dbReference>
<organism evidence="1 2">
    <name type="scientific">Hymenobacter endophyticus</name>
    <dbReference type="NCBI Taxonomy" id="3076335"/>
    <lineage>
        <taxon>Bacteria</taxon>
        <taxon>Pseudomonadati</taxon>
        <taxon>Bacteroidota</taxon>
        <taxon>Cytophagia</taxon>
        <taxon>Cytophagales</taxon>
        <taxon>Hymenobacteraceae</taxon>
        <taxon>Hymenobacter</taxon>
    </lineage>
</organism>
<evidence type="ECO:0000313" key="2">
    <source>
        <dbReference type="Proteomes" id="UP001250698"/>
    </source>
</evidence>
<proteinExistence type="predicted"/>
<name>A0ABU3TMB5_9BACT</name>
<dbReference type="EMBL" id="JAWDJT010000015">
    <property type="protein sequence ID" value="MDU0372500.1"/>
    <property type="molecule type" value="Genomic_DNA"/>
</dbReference>
<protein>
    <submittedName>
        <fullName evidence="1">DUF4198 domain-containing protein</fullName>
    </submittedName>
</protein>
<gene>
    <name evidence="1" type="ORF">ROI90_18980</name>
</gene>
<evidence type="ECO:0000313" key="1">
    <source>
        <dbReference type="EMBL" id="MDU0372500.1"/>
    </source>
</evidence>
<dbReference type="InterPro" id="IPR019613">
    <property type="entry name" value="DUF4198"/>
</dbReference>